<dbReference type="Gene3D" id="3.40.50.720">
    <property type="entry name" value="NAD(P)-binding Rossmann-like Domain"/>
    <property type="match status" value="1"/>
</dbReference>
<dbReference type="InterPro" id="IPR051604">
    <property type="entry name" value="Ergot_Alk_Oxidoreductase"/>
</dbReference>
<sequence>MILVTGARGHVGRAVLDGLLAAGVPADRLRASGRDPSVLGVPAGIITVAADLADPSTLPAAFDGVEQAFLYASGDGSLVAEAARAAGVAHVVLLSSLSVLDDDPEDRIGAMHRGAEAPWHDAGVTATFLRPGAFATNTLDWADGVRAGLVELPCPDSHVTPIHEADIADVAVAALTGGAVRGTAPSLTGPESLSFREQVGVIAAEVGREVEVAGLSADDYRERMGRFAPPWVADTLLRLWSASDGRPQPVDDVAPLLGAPGRSFATWVRDHLDAFV</sequence>
<proteinExistence type="predicted"/>
<dbReference type="PANTHER" id="PTHR43162">
    <property type="match status" value="1"/>
</dbReference>
<dbReference type="RefSeq" id="WP_274190030.1">
    <property type="nucleotide sequence ID" value="NZ_BAABHN010000052.1"/>
</dbReference>
<comment type="caution">
    <text evidence="2">The sequence shown here is derived from an EMBL/GenBank/DDBJ whole genome shotgun (WGS) entry which is preliminary data.</text>
</comment>
<evidence type="ECO:0000313" key="2">
    <source>
        <dbReference type="EMBL" id="MFC4836018.1"/>
    </source>
</evidence>
<dbReference type="Pfam" id="PF13460">
    <property type="entry name" value="NAD_binding_10"/>
    <property type="match status" value="1"/>
</dbReference>
<dbReference type="InterPro" id="IPR036291">
    <property type="entry name" value="NAD(P)-bd_dom_sf"/>
</dbReference>
<dbReference type="Gene3D" id="3.90.25.10">
    <property type="entry name" value="UDP-galactose 4-epimerase, domain 1"/>
    <property type="match status" value="1"/>
</dbReference>
<dbReference type="PANTHER" id="PTHR43162:SF1">
    <property type="entry name" value="PRESTALK A DIFFERENTIATION PROTEIN A"/>
    <property type="match status" value="1"/>
</dbReference>
<feature type="domain" description="NAD(P)-binding" evidence="1">
    <location>
        <begin position="6"/>
        <end position="176"/>
    </location>
</feature>
<reference evidence="3" key="1">
    <citation type="journal article" date="2019" name="Int. J. Syst. Evol. Microbiol.">
        <title>The Global Catalogue of Microorganisms (GCM) 10K type strain sequencing project: providing services to taxonomists for standard genome sequencing and annotation.</title>
        <authorList>
            <consortium name="The Broad Institute Genomics Platform"/>
            <consortium name="The Broad Institute Genome Sequencing Center for Infectious Disease"/>
            <person name="Wu L."/>
            <person name="Ma J."/>
        </authorList>
    </citation>
    <scope>NUCLEOTIDE SEQUENCE [LARGE SCALE GENOMIC DNA]</scope>
    <source>
        <strain evidence="3">CCUG 50347</strain>
    </source>
</reference>
<organism evidence="2 3">
    <name type="scientific">Actinomycetospora chibensis</name>
    <dbReference type="NCBI Taxonomy" id="663606"/>
    <lineage>
        <taxon>Bacteria</taxon>
        <taxon>Bacillati</taxon>
        <taxon>Actinomycetota</taxon>
        <taxon>Actinomycetes</taxon>
        <taxon>Pseudonocardiales</taxon>
        <taxon>Pseudonocardiaceae</taxon>
        <taxon>Actinomycetospora</taxon>
    </lineage>
</organism>
<dbReference type="EMBL" id="JBHSIM010000052">
    <property type="protein sequence ID" value="MFC4836018.1"/>
    <property type="molecule type" value="Genomic_DNA"/>
</dbReference>
<keyword evidence="3" id="KW-1185">Reference proteome</keyword>
<evidence type="ECO:0000259" key="1">
    <source>
        <dbReference type="Pfam" id="PF13460"/>
    </source>
</evidence>
<dbReference type="Proteomes" id="UP001595909">
    <property type="component" value="Unassembled WGS sequence"/>
</dbReference>
<protein>
    <submittedName>
        <fullName evidence="2">NAD(P)H-binding protein</fullName>
    </submittedName>
</protein>
<dbReference type="SUPFAM" id="SSF51735">
    <property type="entry name" value="NAD(P)-binding Rossmann-fold domains"/>
    <property type="match status" value="1"/>
</dbReference>
<evidence type="ECO:0000313" key="3">
    <source>
        <dbReference type="Proteomes" id="UP001595909"/>
    </source>
</evidence>
<accession>A0ABV9RQC1</accession>
<dbReference type="InterPro" id="IPR016040">
    <property type="entry name" value="NAD(P)-bd_dom"/>
</dbReference>
<gene>
    <name evidence="2" type="ORF">ACFPEL_26670</name>
</gene>
<name>A0ABV9RQC1_9PSEU</name>